<reference evidence="2" key="1">
    <citation type="submission" date="2015-07" db="EMBL/GenBank/DDBJ databases">
        <title>Fjat-14205 dsm 2895.</title>
        <authorList>
            <person name="Liu B."/>
            <person name="Wang J."/>
            <person name="Zhu Y."/>
            <person name="Liu G."/>
            <person name="Chen Q."/>
            <person name="Chen Z."/>
            <person name="Lan J."/>
            <person name="Che J."/>
            <person name="Ge C."/>
            <person name="Shi H."/>
            <person name="Pan Z."/>
            <person name="Liu X."/>
        </authorList>
    </citation>
    <scope>NUCLEOTIDE SEQUENCE [LARGE SCALE GENOMIC DNA]</scope>
    <source>
        <strain evidence="2">DSM 25560</strain>
    </source>
</reference>
<dbReference type="InterPro" id="IPR021617">
    <property type="entry name" value="DUF3231"/>
</dbReference>
<dbReference type="InterPro" id="IPR012347">
    <property type="entry name" value="Ferritin-like"/>
</dbReference>
<evidence type="ECO:0000313" key="2">
    <source>
        <dbReference type="Proteomes" id="UP000050668"/>
    </source>
</evidence>
<dbReference type="EMBL" id="LGRV01000003">
    <property type="protein sequence ID" value="KOS68571.1"/>
    <property type="molecule type" value="Genomic_DNA"/>
</dbReference>
<accession>A0ABR5K117</accession>
<comment type="caution">
    <text evidence="1">The sequence shown here is derived from an EMBL/GenBank/DDBJ whole genome shotgun (WGS) entry which is preliminary data.</text>
</comment>
<keyword evidence="2" id="KW-1185">Reference proteome</keyword>
<dbReference type="RefSeq" id="WP_053583405.1">
    <property type="nucleotide sequence ID" value="NZ_LGRV01000003.1"/>
</dbReference>
<sequence length="155" mass="17402">MKTQNVEVFTIWTHLCSNNGFIATNHSFCNHTEDIELKKMIKDFTDCLKEENKHLERLLRGKGITLSPSLAVNSDVQLEDGEYRTDTVISAALSMNIATSLVTTSIALGKSTSEFPFLMYGHFHMKKAVLGAKLLQLSKDKRWLVITPTTPLNIC</sequence>
<gene>
    <name evidence="1" type="ORF">AEA09_08410</name>
</gene>
<name>A0ABR5K117_9BACI</name>
<proteinExistence type="predicted"/>
<dbReference type="Proteomes" id="UP000050668">
    <property type="component" value="Unassembled WGS sequence"/>
</dbReference>
<evidence type="ECO:0008006" key="3">
    <source>
        <dbReference type="Google" id="ProtNLM"/>
    </source>
</evidence>
<dbReference type="Gene3D" id="1.20.1260.10">
    <property type="match status" value="1"/>
</dbReference>
<evidence type="ECO:0000313" key="1">
    <source>
        <dbReference type="EMBL" id="KOS68571.1"/>
    </source>
</evidence>
<dbReference type="Pfam" id="PF11553">
    <property type="entry name" value="DUF3231"/>
    <property type="match status" value="1"/>
</dbReference>
<protein>
    <recommendedName>
        <fullName evidence="3">DUF3231 domain-containing protein</fullName>
    </recommendedName>
</protein>
<organism evidence="1 2">
    <name type="scientific">Lysinibacillus contaminans</name>
    <dbReference type="NCBI Taxonomy" id="1293441"/>
    <lineage>
        <taxon>Bacteria</taxon>
        <taxon>Bacillati</taxon>
        <taxon>Bacillota</taxon>
        <taxon>Bacilli</taxon>
        <taxon>Bacillales</taxon>
        <taxon>Bacillaceae</taxon>
        <taxon>Lysinibacillus</taxon>
    </lineage>
</organism>